<proteinExistence type="predicted"/>
<protein>
    <submittedName>
        <fullName evidence="2">Uncharacterized protein</fullName>
    </submittedName>
</protein>
<sequence>MNSTPLRRYCPKINYEIKTKFDVFMICLYLIIGCIIGFLIGRIIGHFIIPSSHSTIIKHENISLSNASVGGH</sequence>
<dbReference type="EMBL" id="CAJEWN010000260">
    <property type="protein sequence ID" value="CAD2175748.1"/>
    <property type="molecule type" value="Genomic_DNA"/>
</dbReference>
<evidence type="ECO:0000256" key="1">
    <source>
        <dbReference type="SAM" id="Phobius"/>
    </source>
</evidence>
<gene>
    <name evidence="2" type="ORF">MENT_LOCUS27490</name>
</gene>
<dbReference type="AlphaFoldDB" id="A0A6V7VMV3"/>
<organism evidence="2 3">
    <name type="scientific">Meloidogyne enterolobii</name>
    <name type="common">Root-knot nematode worm</name>
    <name type="synonym">Meloidogyne mayaguensis</name>
    <dbReference type="NCBI Taxonomy" id="390850"/>
    <lineage>
        <taxon>Eukaryota</taxon>
        <taxon>Metazoa</taxon>
        <taxon>Ecdysozoa</taxon>
        <taxon>Nematoda</taxon>
        <taxon>Chromadorea</taxon>
        <taxon>Rhabditida</taxon>
        <taxon>Tylenchina</taxon>
        <taxon>Tylenchomorpha</taxon>
        <taxon>Tylenchoidea</taxon>
        <taxon>Meloidogynidae</taxon>
        <taxon>Meloidogyninae</taxon>
        <taxon>Meloidogyne</taxon>
    </lineage>
</organism>
<evidence type="ECO:0000313" key="2">
    <source>
        <dbReference type="EMBL" id="CAD2175748.1"/>
    </source>
</evidence>
<feature type="transmembrane region" description="Helical" evidence="1">
    <location>
        <begin position="21"/>
        <end position="44"/>
    </location>
</feature>
<comment type="caution">
    <text evidence="2">The sequence shown here is derived from an EMBL/GenBank/DDBJ whole genome shotgun (WGS) entry which is preliminary data.</text>
</comment>
<keyword evidence="1" id="KW-0472">Membrane</keyword>
<name>A0A6V7VMV3_MELEN</name>
<evidence type="ECO:0000313" key="3">
    <source>
        <dbReference type="Proteomes" id="UP000580250"/>
    </source>
</evidence>
<dbReference type="Proteomes" id="UP000580250">
    <property type="component" value="Unassembled WGS sequence"/>
</dbReference>
<keyword evidence="1" id="KW-1133">Transmembrane helix</keyword>
<dbReference type="PROSITE" id="PS51257">
    <property type="entry name" value="PROKAR_LIPOPROTEIN"/>
    <property type="match status" value="1"/>
</dbReference>
<reference evidence="2 3" key="1">
    <citation type="submission" date="2020-08" db="EMBL/GenBank/DDBJ databases">
        <authorList>
            <person name="Koutsovoulos G."/>
            <person name="Danchin GJ E."/>
        </authorList>
    </citation>
    <scope>NUCLEOTIDE SEQUENCE [LARGE SCALE GENOMIC DNA]</scope>
</reference>
<keyword evidence="1" id="KW-0812">Transmembrane</keyword>
<accession>A0A6V7VMV3</accession>